<evidence type="ECO:0000256" key="10">
    <source>
        <dbReference type="PROSITE-ProRule" id="PRU10040"/>
    </source>
</evidence>
<dbReference type="GO" id="GO:0005576">
    <property type="term" value="C:extracellular region"/>
    <property type="evidence" value="ECO:0007669"/>
    <property type="project" value="UniProtKB-SubCell"/>
</dbReference>
<dbReference type="EMBL" id="JAACJN010000090">
    <property type="protein sequence ID" value="KAF5376573.1"/>
    <property type="molecule type" value="Genomic_DNA"/>
</dbReference>
<evidence type="ECO:0000256" key="1">
    <source>
        <dbReference type="ARBA" id="ARBA00004613"/>
    </source>
</evidence>
<comment type="similarity">
    <text evidence="3">Belongs to the pectinesterase family.</text>
</comment>
<keyword evidence="8 11" id="KW-0063">Aspartyl esterase</keyword>
<dbReference type="PROSITE" id="PS00503">
    <property type="entry name" value="PECTINESTERASE_2"/>
    <property type="match status" value="1"/>
</dbReference>
<dbReference type="UniPathway" id="UPA00545">
    <property type="reaction ID" value="UER00823"/>
</dbReference>
<keyword evidence="14" id="KW-1185">Reference proteome</keyword>
<dbReference type="FunFam" id="2.160.20.10:FF:000014">
    <property type="entry name" value="Pectinesterase"/>
    <property type="match status" value="1"/>
</dbReference>
<comment type="catalytic activity">
    <reaction evidence="9 11">
        <text>[(1-&gt;4)-alpha-D-galacturonosyl methyl ester](n) + n H2O = [(1-&gt;4)-alpha-D-galacturonosyl](n) + n methanol + n H(+)</text>
        <dbReference type="Rhea" id="RHEA:22380"/>
        <dbReference type="Rhea" id="RHEA-COMP:14570"/>
        <dbReference type="Rhea" id="RHEA-COMP:14573"/>
        <dbReference type="ChEBI" id="CHEBI:15377"/>
        <dbReference type="ChEBI" id="CHEBI:15378"/>
        <dbReference type="ChEBI" id="CHEBI:17790"/>
        <dbReference type="ChEBI" id="CHEBI:140522"/>
        <dbReference type="ChEBI" id="CHEBI:140523"/>
        <dbReference type="EC" id="3.1.1.11"/>
    </reaction>
</comment>
<comment type="subcellular location">
    <subcellularLocation>
        <location evidence="1 11">Secreted</location>
    </subcellularLocation>
</comment>
<dbReference type="EC" id="3.1.1.11" evidence="4 11"/>
<keyword evidence="5 11" id="KW-0964">Secreted</keyword>
<dbReference type="GO" id="GO:0030599">
    <property type="term" value="F:pectinesterase activity"/>
    <property type="evidence" value="ECO:0007669"/>
    <property type="project" value="UniProtKB-UniRule"/>
</dbReference>
<comment type="caution">
    <text evidence="13">The sequence shown here is derived from an EMBL/GenBank/DDBJ whole genome shotgun (WGS) entry which is preliminary data.</text>
</comment>
<evidence type="ECO:0000256" key="9">
    <source>
        <dbReference type="ARBA" id="ARBA00047928"/>
    </source>
</evidence>
<gene>
    <name evidence="13" type="ORF">D9757_008268</name>
</gene>
<evidence type="ECO:0000256" key="2">
    <source>
        <dbReference type="ARBA" id="ARBA00005184"/>
    </source>
</evidence>
<dbReference type="InterPro" id="IPR011050">
    <property type="entry name" value="Pectin_lyase_fold/virulence"/>
</dbReference>
<evidence type="ECO:0000256" key="8">
    <source>
        <dbReference type="ARBA" id="ARBA00023085"/>
    </source>
</evidence>
<comment type="function">
    <text evidence="11">Involved in maceration and soft-rotting of plant tissue.</text>
</comment>
<reference evidence="13 14" key="1">
    <citation type="journal article" date="2020" name="ISME J.">
        <title>Uncovering the hidden diversity of litter-decomposition mechanisms in mushroom-forming fungi.</title>
        <authorList>
            <person name="Floudas D."/>
            <person name="Bentzer J."/>
            <person name="Ahren D."/>
            <person name="Johansson T."/>
            <person name="Persson P."/>
            <person name="Tunlid A."/>
        </authorList>
    </citation>
    <scope>NUCLEOTIDE SEQUENCE [LARGE SCALE GENOMIC DNA]</scope>
    <source>
        <strain evidence="13 14">CBS 406.79</strain>
    </source>
</reference>
<dbReference type="Gene3D" id="2.160.20.10">
    <property type="entry name" value="Single-stranded right-handed beta-helix, Pectin lyase-like"/>
    <property type="match status" value="1"/>
</dbReference>
<feature type="chain" id="PRO_5034842461" description="Pectinesterase" evidence="11">
    <location>
        <begin position="20"/>
        <end position="344"/>
    </location>
</feature>
<dbReference type="SUPFAM" id="SSF51126">
    <property type="entry name" value="Pectin lyase-like"/>
    <property type="match status" value="1"/>
</dbReference>
<dbReference type="AlphaFoldDB" id="A0A8H5H4I9"/>
<dbReference type="Proteomes" id="UP000518752">
    <property type="component" value="Unassembled WGS sequence"/>
</dbReference>
<evidence type="ECO:0000256" key="4">
    <source>
        <dbReference type="ARBA" id="ARBA00013229"/>
    </source>
</evidence>
<protein>
    <recommendedName>
        <fullName evidence="4 11">Pectinesterase</fullName>
        <ecNumber evidence="4 11">3.1.1.11</ecNumber>
    </recommendedName>
</protein>
<dbReference type="InterPro" id="IPR000070">
    <property type="entry name" value="Pectinesterase_cat"/>
</dbReference>
<evidence type="ECO:0000256" key="7">
    <source>
        <dbReference type="ARBA" id="ARBA00022801"/>
    </source>
</evidence>
<feature type="domain" description="Pectinesterase catalytic" evidence="12">
    <location>
        <begin position="41"/>
        <end position="310"/>
    </location>
</feature>
<feature type="signal peptide" evidence="11">
    <location>
        <begin position="1"/>
        <end position="19"/>
    </location>
</feature>
<evidence type="ECO:0000313" key="13">
    <source>
        <dbReference type="EMBL" id="KAF5376573.1"/>
    </source>
</evidence>
<comment type="pathway">
    <text evidence="2 11">Glycan metabolism; pectin degradation; 2-dehydro-3-deoxy-D-gluconate from pectin: step 1/5.</text>
</comment>
<dbReference type="GO" id="GO:0045490">
    <property type="term" value="P:pectin catabolic process"/>
    <property type="evidence" value="ECO:0007669"/>
    <property type="project" value="UniProtKB-UniRule"/>
</dbReference>
<organism evidence="13 14">
    <name type="scientific">Collybiopsis confluens</name>
    <dbReference type="NCBI Taxonomy" id="2823264"/>
    <lineage>
        <taxon>Eukaryota</taxon>
        <taxon>Fungi</taxon>
        <taxon>Dikarya</taxon>
        <taxon>Basidiomycota</taxon>
        <taxon>Agaricomycotina</taxon>
        <taxon>Agaricomycetes</taxon>
        <taxon>Agaricomycetidae</taxon>
        <taxon>Agaricales</taxon>
        <taxon>Marasmiineae</taxon>
        <taxon>Omphalotaceae</taxon>
        <taxon>Collybiopsis</taxon>
    </lineage>
</organism>
<evidence type="ECO:0000256" key="5">
    <source>
        <dbReference type="ARBA" id="ARBA00022525"/>
    </source>
</evidence>
<dbReference type="OrthoDB" id="2019149at2759"/>
<keyword evidence="11" id="KW-0961">Cell wall biogenesis/degradation</keyword>
<evidence type="ECO:0000259" key="12">
    <source>
        <dbReference type="Pfam" id="PF01095"/>
    </source>
</evidence>
<evidence type="ECO:0000256" key="3">
    <source>
        <dbReference type="ARBA" id="ARBA00008891"/>
    </source>
</evidence>
<dbReference type="InterPro" id="IPR033131">
    <property type="entry name" value="Pectinesterase_Asp_AS"/>
</dbReference>
<dbReference type="InterPro" id="IPR012334">
    <property type="entry name" value="Pectin_lyas_fold"/>
</dbReference>
<dbReference type="PANTHER" id="PTHR31321:SF127">
    <property type="entry name" value="PECTINESTERASE"/>
    <property type="match status" value="1"/>
</dbReference>
<proteinExistence type="inferred from homology"/>
<feature type="active site" evidence="10">
    <location>
        <position position="197"/>
    </location>
</feature>
<dbReference type="Pfam" id="PF01095">
    <property type="entry name" value="Pectinesterase"/>
    <property type="match status" value="1"/>
</dbReference>
<dbReference type="GO" id="GO:0042545">
    <property type="term" value="P:cell wall modification"/>
    <property type="evidence" value="ECO:0007669"/>
    <property type="project" value="UniProtKB-UniRule"/>
</dbReference>
<keyword evidence="7 11" id="KW-0378">Hydrolase</keyword>
<sequence length="344" mass="36037">MLGIHILYLLCAYAFLGSAAIPVGAPLEKRASRLTPPAGAVVVSKTPSSGQFSTIQAAVNSLPNDSSARTIFINAGTYSEQVSITRPGQLTILGATSNTASQASNQVIITHSASLGTAGSDDLSGTLRVHKDNFALYNVNVKNTFGQASTNGQAIALSAYGTNHGYYASGFYSYQDTVLSEQGNQYYGFCYIEGAVDFIFGQHARAFFQKNIIASVAPGAITADGPASKSDGLFVINESTIQASSAATASLVGKVFLGRPWTQFATVAFTSCSLSNIINPAGWEIWSTATPNTADVTFVEYQNTGAGAAGTRASFSTKLTSNAAYNVGVVLGSTWTQWVDQTYV</sequence>
<evidence type="ECO:0000256" key="11">
    <source>
        <dbReference type="RuleBase" id="RU000589"/>
    </source>
</evidence>
<accession>A0A8H5H4I9</accession>
<name>A0A8H5H4I9_9AGAR</name>
<evidence type="ECO:0000313" key="14">
    <source>
        <dbReference type="Proteomes" id="UP000518752"/>
    </source>
</evidence>
<keyword evidence="6 11" id="KW-0732">Signal</keyword>
<evidence type="ECO:0000256" key="6">
    <source>
        <dbReference type="ARBA" id="ARBA00022729"/>
    </source>
</evidence>
<dbReference type="PANTHER" id="PTHR31321">
    <property type="entry name" value="ACYL-COA THIOESTER HYDROLASE YBHC-RELATED"/>
    <property type="match status" value="1"/>
</dbReference>